<dbReference type="SUPFAM" id="SSF54909">
    <property type="entry name" value="Dimeric alpha+beta barrel"/>
    <property type="match status" value="1"/>
</dbReference>
<accession>A0A6G9XQT7</accession>
<proteinExistence type="predicted"/>
<dbReference type="InterPro" id="IPR006765">
    <property type="entry name" value="Polyketide_synth_cyclase"/>
</dbReference>
<gene>
    <name evidence="1" type="ORF">F5X71_13925</name>
</gene>
<dbReference type="InterPro" id="IPR038474">
    <property type="entry name" value="Polyketide_synth_cyclase_sf"/>
</dbReference>
<dbReference type="Pfam" id="PF04673">
    <property type="entry name" value="Cyclase_polyket"/>
    <property type="match status" value="1"/>
</dbReference>
<dbReference type="AlphaFoldDB" id="A0A6G9XQT7"/>
<dbReference type="InterPro" id="IPR011008">
    <property type="entry name" value="Dimeric_a/b-barrel"/>
</dbReference>
<dbReference type="EMBL" id="CP046171">
    <property type="protein sequence ID" value="QIS03265.1"/>
    <property type="molecule type" value="Genomic_DNA"/>
</dbReference>
<name>A0A6G9XQT7_NOCBR</name>
<evidence type="ECO:0000313" key="1">
    <source>
        <dbReference type="EMBL" id="QIS03265.1"/>
    </source>
</evidence>
<dbReference type="GO" id="GO:0030639">
    <property type="term" value="P:polyketide biosynthetic process"/>
    <property type="evidence" value="ECO:0007669"/>
    <property type="project" value="InterPro"/>
</dbReference>
<organism evidence="1 2">
    <name type="scientific">Nocardia brasiliensis</name>
    <dbReference type="NCBI Taxonomy" id="37326"/>
    <lineage>
        <taxon>Bacteria</taxon>
        <taxon>Bacillati</taxon>
        <taxon>Actinomycetota</taxon>
        <taxon>Actinomycetes</taxon>
        <taxon>Mycobacteriales</taxon>
        <taxon>Nocardiaceae</taxon>
        <taxon>Nocardia</taxon>
    </lineage>
</organism>
<protein>
    <submittedName>
        <fullName evidence="1">TcmI family type II polyketide cyclase</fullName>
    </submittedName>
</protein>
<dbReference type="Gene3D" id="3.30.70.1090">
    <property type="entry name" value="Dimeric alpha+beta barrel"/>
    <property type="match status" value="1"/>
</dbReference>
<sequence>MSELSLIVARMRPGDSEQVAELFARSDQTELPALVGVRRRTLFTFHDLYFHLIEADAAVAERVAEVRSHPLFQEINEGLSPFIEPYSPSWRSPADAMARPFYQWTRP</sequence>
<dbReference type="Proteomes" id="UP000501705">
    <property type="component" value="Chromosome"/>
</dbReference>
<evidence type="ECO:0000313" key="2">
    <source>
        <dbReference type="Proteomes" id="UP000501705"/>
    </source>
</evidence>
<dbReference type="RefSeq" id="WP_167462333.1">
    <property type="nucleotide sequence ID" value="NZ_CP046171.1"/>
</dbReference>
<reference evidence="1 2" key="1">
    <citation type="journal article" date="2019" name="ACS Chem. Biol.">
        <title>Identification and Mobilization of a Cryptic Antibiotic Biosynthesis Gene Locus from a Human-Pathogenic Nocardia Isolate.</title>
        <authorList>
            <person name="Herisse M."/>
            <person name="Ishida K."/>
            <person name="Porter J.L."/>
            <person name="Howden B."/>
            <person name="Hertweck C."/>
            <person name="Stinear T.P."/>
            <person name="Pidot S.J."/>
        </authorList>
    </citation>
    <scope>NUCLEOTIDE SEQUENCE [LARGE SCALE GENOMIC DNA]</scope>
    <source>
        <strain evidence="1 2">AUSMDU00024985</strain>
    </source>
</reference>